<evidence type="ECO:0000256" key="3">
    <source>
        <dbReference type="ARBA" id="ARBA00022900"/>
    </source>
</evidence>
<dbReference type="OrthoDB" id="9975237at2759"/>
<keyword evidence="2" id="KW-0646">Protease inhibitor</keyword>
<evidence type="ECO:0000313" key="5">
    <source>
        <dbReference type="Proteomes" id="UP000663891"/>
    </source>
</evidence>
<reference evidence="4" key="1">
    <citation type="submission" date="2021-02" db="EMBL/GenBank/DDBJ databases">
        <authorList>
            <person name="Nowell W R."/>
        </authorList>
    </citation>
    <scope>NUCLEOTIDE SEQUENCE</scope>
</reference>
<accession>A0A815HPK8</accession>
<comment type="similarity">
    <text evidence="1">Belongs to the protease inhibitor I13 (potato type I serine protease inhibitor) family.</text>
</comment>
<evidence type="ECO:0000313" key="4">
    <source>
        <dbReference type="EMBL" id="CAF1354991.1"/>
    </source>
</evidence>
<dbReference type="InterPro" id="IPR036354">
    <property type="entry name" value="Prot_inh_pot1_sf"/>
</dbReference>
<comment type="caution">
    <text evidence="4">The sequence shown here is derived from an EMBL/GenBank/DDBJ whole genome shotgun (WGS) entry which is preliminary data.</text>
</comment>
<organism evidence="4 5">
    <name type="scientific">Adineta steineri</name>
    <dbReference type="NCBI Taxonomy" id="433720"/>
    <lineage>
        <taxon>Eukaryota</taxon>
        <taxon>Metazoa</taxon>
        <taxon>Spiralia</taxon>
        <taxon>Gnathifera</taxon>
        <taxon>Rotifera</taxon>
        <taxon>Eurotatoria</taxon>
        <taxon>Bdelloidea</taxon>
        <taxon>Adinetida</taxon>
        <taxon>Adinetidae</taxon>
        <taxon>Adineta</taxon>
    </lineage>
</organism>
<gene>
    <name evidence="4" type="ORF">VCS650_LOCUS33983</name>
</gene>
<dbReference type="GO" id="GO:0004867">
    <property type="term" value="F:serine-type endopeptidase inhibitor activity"/>
    <property type="evidence" value="ECO:0007669"/>
    <property type="project" value="UniProtKB-KW"/>
</dbReference>
<dbReference type="AlphaFoldDB" id="A0A815HPK8"/>
<protein>
    <submittedName>
        <fullName evidence="4">Uncharacterized protein</fullName>
    </submittedName>
</protein>
<dbReference type="GO" id="GO:0009611">
    <property type="term" value="P:response to wounding"/>
    <property type="evidence" value="ECO:0007669"/>
    <property type="project" value="InterPro"/>
</dbReference>
<dbReference type="SUPFAM" id="SSF54654">
    <property type="entry name" value="CI-2 family of serine protease inhibitors"/>
    <property type="match status" value="1"/>
</dbReference>
<evidence type="ECO:0000256" key="2">
    <source>
        <dbReference type="ARBA" id="ARBA00022690"/>
    </source>
</evidence>
<dbReference type="Gene3D" id="3.30.10.10">
    <property type="entry name" value="Trypsin Inhibitor V, subunit A"/>
    <property type="match status" value="1"/>
</dbReference>
<sequence>MSGGCCDLRKRWDDLVGKPEKEAVETIKQDAAMSGGCCDLRKRWDDLVGKPEKEAVETIKQDGEKNIEVVDDDTPEANAVIKSGVVRVILDENKNVKYPPLRQS</sequence>
<keyword evidence="3" id="KW-0722">Serine protease inhibitor</keyword>
<dbReference type="Pfam" id="PF00280">
    <property type="entry name" value="potato_inhibit"/>
    <property type="match status" value="1"/>
</dbReference>
<dbReference type="Proteomes" id="UP000663891">
    <property type="component" value="Unassembled WGS sequence"/>
</dbReference>
<dbReference type="EMBL" id="CAJNON010000688">
    <property type="protein sequence ID" value="CAF1354991.1"/>
    <property type="molecule type" value="Genomic_DNA"/>
</dbReference>
<evidence type="ECO:0000256" key="1">
    <source>
        <dbReference type="ARBA" id="ARBA00008210"/>
    </source>
</evidence>
<dbReference type="InterPro" id="IPR000864">
    <property type="entry name" value="Prot_inh_pot1"/>
</dbReference>
<proteinExistence type="inferred from homology"/>
<name>A0A815HPK8_9BILA</name>